<dbReference type="AlphaFoldDB" id="A0A4S3MPA6"/>
<dbReference type="OrthoDB" id="9790710at2"/>
<dbReference type="SUPFAM" id="SSF53756">
    <property type="entry name" value="UDP-Glycosyltransferase/glycogen phosphorylase"/>
    <property type="match status" value="1"/>
</dbReference>
<dbReference type="Gene3D" id="3.40.50.2000">
    <property type="entry name" value="Glycogen Phosphorylase B"/>
    <property type="match status" value="2"/>
</dbReference>
<name>A0A4S3MPA6_9RHOB</name>
<dbReference type="Proteomes" id="UP000309450">
    <property type="component" value="Unassembled WGS sequence"/>
</dbReference>
<evidence type="ECO:0008006" key="3">
    <source>
        <dbReference type="Google" id="ProtNLM"/>
    </source>
</evidence>
<evidence type="ECO:0000313" key="2">
    <source>
        <dbReference type="Proteomes" id="UP000309450"/>
    </source>
</evidence>
<keyword evidence="2" id="KW-1185">Reference proteome</keyword>
<comment type="caution">
    <text evidence="1">The sequence shown here is derived from an EMBL/GenBank/DDBJ whole genome shotgun (WGS) entry which is preliminary data.</text>
</comment>
<protein>
    <recommendedName>
        <fullName evidence="3">Glycosyltransferase</fullName>
    </recommendedName>
</protein>
<evidence type="ECO:0000313" key="1">
    <source>
        <dbReference type="EMBL" id="THD84209.1"/>
    </source>
</evidence>
<sequence length="362" mass="40694">MTLRRPIWRALRSGLERGRAIFSRDARQRRDQIVFYPDYTGDNPYQRLMYAPCIAAGFTVTPGDLETALACRPATRMIFHIHWLNALFRDLHTPAEAAARVDDFIAGLRRFQAAGGFVLWTIHNIAPHEPRFTGQDLRLRRFLARHADRLHLHDASHRAELSHLPLREGRIRIVPHGHYIGHYGPFSLPDRLAGMDRDGPRALFLGTLRPYKGIDRLCRMVRDLRGAGVPVTIAGRPFSAAIGNRIAELADETGANVLLRKVSDTELHDLCLSHNLGLLSYDRILTSGALKLFQSYGMMIAAPPLPTILAEDRFATFLIADEDGGGIGTRLRGLSPDARRQACALNFRLAQEAGWTDRLFRD</sequence>
<dbReference type="RefSeq" id="WP_136392591.1">
    <property type="nucleotide sequence ID" value="NZ_SSND01000001.1"/>
</dbReference>
<dbReference type="EMBL" id="SSND01000001">
    <property type="protein sequence ID" value="THD84209.1"/>
    <property type="molecule type" value="Genomic_DNA"/>
</dbReference>
<proteinExistence type="predicted"/>
<reference evidence="1 2" key="1">
    <citation type="submission" date="2019-04" db="EMBL/GenBank/DDBJ databases">
        <title>Draft genome sequence of Gemmobacter aestuarii sp. nov.</title>
        <authorList>
            <person name="Hameed A."/>
            <person name="Lin S.-Y."/>
            <person name="Shahina M."/>
            <person name="Lai W.-A."/>
            <person name="Young C.-C."/>
        </authorList>
    </citation>
    <scope>NUCLEOTIDE SEQUENCE [LARGE SCALE GENOMIC DNA]</scope>
    <source>
        <strain evidence="1 2">CC-PW-75</strain>
    </source>
</reference>
<organism evidence="1 2">
    <name type="scientific">Aliigemmobacter aestuarii</name>
    <dbReference type="NCBI Taxonomy" id="1445661"/>
    <lineage>
        <taxon>Bacteria</taxon>
        <taxon>Pseudomonadati</taxon>
        <taxon>Pseudomonadota</taxon>
        <taxon>Alphaproteobacteria</taxon>
        <taxon>Rhodobacterales</taxon>
        <taxon>Paracoccaceae</taxon>
        <taxon>Aliigemmobacter</taxon>
    </lineage>
</organism>
<accession>A0A4S3MPA6</accession>
<gene>
    <name evidence="1" type="ORF">E7811_00140</name>
</gene>